<dbReference type="PANTHER" id="PTHR30466:SF11">
    <property type="entry name" value="FLAVIN-DEPENDENT MONOOXYGENASE, REDUCTASE SUBUNIT HSAB"/>
    <property type="match status" value="1"/>
</dbReference>
<comment type="caution">
    <text evidence="4">The sequence shown here is derived from an EMBL/GenBank/DDBJ whole genome shotgun (WGS) entry which is preliminary data.</text>
</comment>
<dbReference type="PANTHER" id="PTHR30466">
    <property type="entry name" value="FLAVIN REDUCTASE"/>
    <property type="match status" value="1"/>
</dbReference>
<feature type="domain" description="Flavin reductase like" evidence="3">
    <location>
        <begin position="31"/>
        <end position="176"/>
    </location>
</feature>
<evidence type="ECO:0000313" key="5">
    <source>
        <dbReference type="Proteomes" id="UP001500635"/>
    </source>
</evidence>
<dbReference type="InterPro" id="IPR002563">
    <property type="entry name" value="Flavin_Rdtase-like_dom"/>
</dbReference>
<accession>A0ABP8JYM2</accession>
<dbReference type="EMBL" id="BAABFR010000059">
    <property type="protein sequence ID" value="GAA4397965.1"/>
    <property type="molecule type" value="Genomic_DNA"/>
</dbReference>
<evidence type="ECO:0000256" key="1">
    <source>
        <dbReference type="ARBA" id="ARBA00008898"/>
    </source>
</evidence>
<evidence type="ECO:0000259" key="3">
    <source>
        <dbReference type="SMART" id="SM00903"/>
    </source>
</evidence>
<dbReference type="SUPFAM" id="SSF50475">
    <property type="entry name" value="FMN-binding split barrel"/>
    <property type="match status" value="1"/>
</dbReference>
<protein>
    <submittedName>
        <fullName evidence="4">Flavin reductase family protein</fullName>
    </submittedName>
</protein>
<evidence type="ECO:0000256" key="2">
    <source>
        <dbReference type="ARBA" id="ARBA00023002"/>
    </source>
</evidence>
<dbReference type="Pfam" id="PF01613">
    <property type="entry name" value="Flavin_Reduct"/>
    <property type="match status" value="1"/>
</dbReference>
<sequence length="179" mass="18978">MTHVDIGTPFGDSVTAMAPASSHSPQVRTVFNGFPSAVAAICAVVDGRPRGLVATSLTVGVSYEPPMVMFSVRNQSATWPVLRRASRLGITILGETQSGVCRQIASTGDTQFADVDLVVAEHGSVFIGSGALTWMDCEVAGELPSGDHTVITLVIHEVGHATRESPLLFHNGRFPHLER</sequence>
<keyword evidence="5" id="KW-1185">Reference proteome</keyword>
<organism evidence="4 5">
    <name type="scientific">Tsukamurella soli</name>
    <dbReference type="NCBI Taxonomy" id="644556"/>
    <lineage>
        <taxon>Bacteria</taxon>
        <taxon>Bacillati</taxon>
        <taxon>Actinomycetota</taxon>
        <taxon>Actinomycetes</taxon>
        <taxon>Mycobacteriales</taxon>
        <taxon>Tsukamurellaceae</taxon>
        <taxon>Tsukamurella</taxon>
    </lineage>
</organism>
<dbReference type="SMART" id="SM00903">
    <property type="entry name" value="Flavin_Reduct"/>
    <property type="match status" value="1"/>
</dbReference>
<dbReference type="InterPro" id="IPR012349">
    <property type="entry name" value="Split_barrel_FMN-bd"/>
</dbReference>
<dbReference type="RefSeq" id="WP_344998099.1">
    <property type="nucleotide sequence ID" value="NZ_BAABFR010000059.1"/>
</dbReference>
<gene>
    <name evidence="4" type="ORF">GCM10023147_33770</name>
</gene>
<dbReference type="Proteomes" id="UP001500635">
    <property type="component" value="Unassembled WGS sequence"/>
</dbReference>
<name>A0ABP8JYM2_9ACTN</name>
<dbReference type="Gene3D" id="2.30.110.10">
    <property type="entry name" value="Electron Transport, Fmn-binding Protein, Chain A"/>
    <property type="match status" value="1"/>
</dbReference>
<dbReference type="InterPro" id="IPR050268">
    <property type="entry name" value="NADH-dep_flavin_reductase"/>
</dbReference>
<reference evidence="5" key="1">
    <citation type="journal article" date="2019" name="Int. J. Syst. Evol. Microbiol.">
        <title>The Global Catalogue of Microorganisms (GCM) 10K type strain sequencing project: providing services to taxonomists for standard genome sequencing and annotation.</title>
        <authorList>
            <consortium name="The Broad Institute Genomics Platform"/>
            <consortium name="The Broad Institute Genome Sequencing Center for Infectious Disease"/>
            <person name="Wu L."/>
            <person name="Ma J."/>
        </authorList>
    </citation>
    <scope>NUCLEOTIDE SEQUENCE [LARGE SCALE GENOMIC DNA]</scope>
    <source>
        <strain evidence="5">JCM 17688</strain>
    </source>
</reference>
<proteinExistence type="inferred from homology"/>
<comment type="similarity">
    <text evidence="1">Belongs to the non-flavoprotein flavin reductase family.</text>
</comment>
<evidence type="ECO:0000313" key="4">
    <source>
        <dbReference type="EMBL" id="GAA4397965.1"/>
    </source>
</evidence>
<keyword evidence="2" id="KW-0560">Oxidoreductase</keyword>